<evidence type="ECO:0000313" key="2">
    <source>
        <dbReference type="EMBL" id="SVA93207.1"/>
    </source>
</evidence>
<feature type="transmembrane region" description="Helical" evidence="1">
    <location>
        <begin position="12"/>
        <end position="32"/>
    </location>
</feature>
<feature type="transmembrane region" description="Helical" evidence="1">
    <location>
        <begin position="96"/>
        <end position="112"/>
    </location>
</feature>
<feature type="transmembrane region" description="Helical" evidence="1">
    <location>
        <begin position="52"/>
        <end position="84"/>
    </location>
</feature>
<protein>
    <recommendedName>
        <fullName evidence="3">DUF4956 domain-containing protein</fullName>
    </recommendedName>
</protein>
<name>A0A381ZWI2_9ZZZZ</name>
<sequence length="228" mass="25604">MSNDFYLNWIDTLSLSSLLINLAVGAILSLLLRWHFKRFGSVLSNKDELGNVLPLILLITILIITIVKSSLALSLGLVGALSIVRFRTPIKEPEELAYLFFAIAIGLGLGANQTTATVISVFFIAIVISIIKWSGRSSESSNFHLKIDWINDSDKSDDEFIKQLNEILDEFTVEFNLRRLDIQKNTIESSFILQFSSSRDLDLLIVKLREKFPAIGITFIDQNQLPSV</sequence>
<evidence type="ECO:0008006" key="3">
    <source>
        <dbReference type="Google" id="ProtNLM"/>
    </source>
</evidence>
<dbReference type="EMBL" id="UINC01022813">
    <property type="protein sequence ID" value="SVA93207.1"/>
    <property type="molecule type" value="Genomic_DNA"/>
</dbReference>
<keyword evidence="1" id="KW-0472">Membrane</keyword>
<accession>A0A381ZWI2</accession>
<dbReference type="InterPro" id="IPR032531">
    <property type="entry name" value="DUF4956"/>
</dbReference>
<keyword evidence="1" id="KW-1133">Transmembrane helix</keyword>
<dbReference type="Pfam" id="PF16316">
    <property type="entry name" value="DUF4956"/>
    <property type="match status" value="1"/>
</dbReference>
<proteinExistence type="predicted"/>
<evidence type="ECO:0000256" key="1">
    <source>
        <dbReference type="SAM" id="Phobius"/>
    </source>
</evidence>
<dbReference type="AlphaFoldDB" id="A0A381ZWI2"/>
<gene>
    <name evidence="2" type="ORF">METZ01_LOCUS146061</name>
</gene>
<keyword evidence="1" id="KW-0812">Transmembrane</keyword>
<organism evidence="2">
    <name type="scientific">marine metagenome</name>
    <dbReference type="NCBI Taxonomy" id="408172"/>
    <lineage>
        <taxon>unclassified sequences</taxon>
        <taxon>metagenomes</taxon>
        <taxon>ecological metagenomes</taxon>
    </lineage>
</organism>
<reference evidence="2" key="1">
    <citation type="submission" date="2018-05" db="EMBL/GenBank/DDBJ databases">
        <authorList>
            <person name="Lanie J.A."/>
            <person name="Ng W.-L."/>
            <person name="Kazmierczak K.M."/>
            <person name="Andrzejewski T.M."/>
            <person name="Davidsen T.M."/>
            <person name="Wayne K.J."/>
            <person name="Tettelin H."/>
            <person name="Glass J.I."/>
            <person name="Rusch D."/>
            <person name="Podicherti R."/>
            <person name="Tsui H.-C.T."/>
            <person name="Winkler M.E."/>
        </authorList>
    </citation>
    <scope>NUCLEOTIDE SEQUENCE</scope>
</reference>